<dbReference type="GO" id="GO:0003677">
    <property type="term" value="F:DNA binding"/>
    <property type="evidence" value="ECO:0007669"/>
    <property type="project" value="InterPro"/>
</dbReference>
<keyword evidence="1" id="KW-1133">Transmembrane helix</keyword>
<evidence type="ECO:0000256" key="1">
    <source>
        <dbReference type="SAM" id="Phobius"/>
    </source>
</evidence>
<gene>
    <name evidence="2" type="ordered locus">Hden_3527</name>
</gene>
<dbReference type="AlphaFoldDB" id="D8JYB4"/>
<accession>D8JYB4</accession>
<dbReference type="Pfam" id="PF13413">
    <property type="entry name" value="HTH_25"/>
    <property type="match status" value="1"/>
</dbReference>
<organism evidence="2 3">
    <name type="scientific">Hyphomicrobium denitrificans (strain ATCC 51888 / DSM 1869 / NCIMB 11706 / TK 0415)</name>
    <dbReference type="NCBI Taxonomy" id="582899"/>
    <lineage>
        <taxon>Bacteria</taxon>
        <taxon>Pseudomonadati</taxon>
        <taxon>Pseudomonadota</taxon>
        <taxon>Alphaproteobacteria</taxon>
        <taxon>Hyphomicrobiales</taxon>
        <taxon>Hyphomicrobiaceae</taxon>
        <taxon>Hyphomicrobium</taxon>
    </lineage>
</organism>
<feature type="transmembrane region" description="Helical" evidence="1">
    <location>
        <begin position="166"/>
        <end position="189"/>
    </location>
</feature>
<dbReference type="KEGG" id="hdn:Hden_3527"/>
<dbReference type="STRING" id="582899.Hden_3527"/>
<evidence type="ECO:0000313" key="3">
    <source>
        <dbReference type="Proteomes" id="UP000002033"/>
    </source>
</evidence>
<proteinExistence type="predicted"/>
<keyword evidence="1" id="KW-0812">Transmembrane</keyword>
<dbReference type="RefSeq" id="WP_013217477.1">
    <property type="nucleotide sequence ID" value="NC_014313.1"/>
</dbReference>
<sequence length="237" mass="26781">MRRGVGRNVSVGGRVRVERTARDRSEFSNQVQVSHDRELIARFFMDLRRALRLTLPQAAHYLKVHTGVLEALETGQVEYLPPWPQTVQIVMGYTSMAGVDGRPVLNAIGNLIMTLQPSPDEPEEHVDDEHEPQARHFFRAGSAIASGARRLPKDAIHQIRERPQRALYALSLPLFILLFFNASILQVVAQPFSSAVGHVSVYFQEHFAPVQDGLRWIDVNDPRLRRTDKLRIAGGSY</sequence>
<protein>
    <submittedName>
        <fullName evidence="2">Uncharacterized protein</fullName>
    </submittedName>
</protein>
<dbReference type="InterPro" id="IPR010982">
    <property type="entry name" value="Lambda_DNA-bd_dom_sf"/>
</dbReference>
<dbReference type="Proteomes" id="UP000002033">
    <property type="component" value="Chromosome"/>
</dbReference>
<dbReference type="HOGENOM" id="CLU_1169418_0_0_5"/>
<evidence type="ECO:0000313" key="2">
    <source>
        <dbReference type="EMBL" id="ADJ25318.1"/>
    </source>
</evidence>
<dbReference type="OrthoDB" id="7931278at2"/>
<keyword evidence="1" id="KW-0472">Membrane</keyword>
<dbReference type="eggNOG" id="COG1426">
    <property type="taxonomic scope" value="Bacteria"/>
</dbReference>
<keyword evidence="3" id="KW-1185">Reference proteome</keyword>
<name>D8JYB4_HYPDA</name>
<reference evidence="3" key="1">
    <citation type="journal article" date="2011" name="J. Bacteriol.">
        <title>Genome sequences of eight morphologically diverse alphaproteobacteria.</title>
        <authorList>
            <consortium name="US DOE Joint Genome Institute"/>
            <person name="Brown P.J."/>
            <person name="Kysela D.T."/>
            <person name="Buechlein A."/>
            <person name="Hemmerich C."/>
            <person name="Brun Y.V."/>
        </authorList>
    </citation>
    <scope>NUCLEOTIDE SEQUENCE [LARGE SCALE GENOMIC DNA]</scope>
    <source>
        <strain evidence="3">ATCC 51888 / DSM 1869 / NCIB 11706 / TK 0415</strain>
    </source>
</reference>
<dbReference type="EMBL" id="CP002083">
    <property type="protein sequence ID" value="ADJ25318.1"/>
    <property type="molecule type" value="Genomic_DNA"/>
</dbReference>
<dbReference type="Gene3D" id="1.10.260.40">
    <property type="entry name" value="lambda repressor-like DNA-binding domains"/>
    <property type="match status" value="1"/>
</dbReference>